<evidence type="ECO:0000256" key="11">
    <source>
        <dbReference type="SAM" id="MobiDB-lite"/>
    </source>
</evidence>
<feature type="compositionally biased region" description="Low complexity" evidence="11">
    <location>
        <begin position="75"/>
        <end position="100"/>
    </location>
</feature>
<dbReference type="GO" id="GO:0000977">
    <property type="term" value="F:RNA polymerase II transcription regulatory region sequence-specific DNA binding"/>
    <property type="evidence" value="ECO:0007669"/>
    <property type="project" value="TreeGrafter"/>
</dbReference>
<evidence type="ECO:0000256" key="3">
    <source>
        <dbReference type="ARBA" id="ARBA00022723"/>
    </source>
</evidence>
<evidence type="ECO:0000256" key="2">
    <source>
        <dbReference type="ARBA" id="ARBA00007269"/>
    </source>
</evidence>
<gene>
    <name evidence="15" type="ORF">EMPS_00543</name>
</gene>
<feature type="compositionally biased region" description="Low complexity" evidence="11">
    <location>
        <begin position="240"/>
        <end position="257"/>
    </location>
</feature>
<feature type="domain" description="PHD-type" evidence="12">
    <location>
        <begin position="282"/>
        <end position="339"/>
    </location>
</feature>
<dbReference type="InterPro" id="IPR000967">
    <property type="entry name" value="Znf_NFX1"/>
</dbReference>
<comment type="similarity">
    <text evidence="2">Belongs to the NFX1 family.</text>
</comment>
<feature type="compositionally biased region" description="Polar residues" evidence="11">
    <location>
        <begin position="1250"/>
        <end position="1260"/>
    </location>
</feature>
<dbReference type="InterPro" id="IPR034078">
    <property type="entry name" value="NFX1_fam"/>
</dbReference>
<reference evidence="15" key="1">
    <citation type="submission" date="2021-11" db="EMBL/GenBank/DDBJ databases">
        <authorList>
            <person name="Herlambang A."/>
            <person name="Guo Y."/>
            <person name="Takashima Y."/>
            <person name="Nishizawa T."/>
        </authorList>
    </citation>
    <scope>NUCLEOTIDE SEQUENCE</scope>
    <source>
        <strain evidence="15">E1425</strain>
    </source>
</reference>
<feature type="compositionally biased region" description="Polar residues" evidence="11">
    <location>
        <begin position="15"/>
        <end position="35"/>
    </location>
</feature>
<dbReference type="InterPro" id="IPR036867">
    <property type="entry name" value="R3H_dom_sf"/>
</dbReference>
<evidence type="ECO:0000313" key="16">
    <source>
        <dbReference type="Proteomes" id="UP000827284"/>
    </source>
</evidence>
<evidence type="ECO:0000256" key="5">
    <source>
        <dbReference type="ARBA" id="ARBA00022771"/>
    </source>
</evidence>
<organism evidence="15 16">
    <name type="scientific">Entomortierella parvispora</name>
    <dbReference type="NCBI Taxonomy" id="205924"/>
    <lineage>
        <taxon>Eukaryota</taxon>
        <taxon>Fungi</taxon>
        <taxon>Fungi incertae sedis</taxon>
        <taxon>Mucoromycota</taxon>
        <taxon>Mortierellomycotina</taxon>
        <taxon>Mortierellomycetes</taxon>
        <taxon>Mortierellales</taxon>
        <taxon>Mortierellaceae</taxon>
        <taxon>Entomortierella</taxon>
    </lineage>
</organism>
<name>A0A9P3LRY7_9FUNG</name>
<feature type="domain" description="RING-type" evidence="13">
    <location>
        <begin position="285"/>
        <end position="337"/>
    </location>
</feature>
<dbReference type="PANTHER" id="PTHR12360">
    <property type="entry name" value="NUCLEAR TRANSCRIPTION FACTOR, X-BOX BINDING 1 NFX1"/>
    <property type="match status" value="1"/>
</dbReference>
<feature type="compositionally biased region" description="Low complexity" evidence="11">
    <location>
        <begin position="1"/>
        <end position="14"/>
    </location>
</feature>
<dbReference type="SUPFAM" id="SSF82708">
    <property type="entry name" value="R3H domain"/>
    <property type="match status" value="1"/>
</dbReference>
<accession>A0A9P3LRY7</accession>
<evidence type="ECO:0000256" key="4">
    <source>
        <dbReference type="ARBA" id="ARBA00022737"/>
    </source>
</evidence>
<dbReference type="CDD" id="cd02325">
    <property type="entry name" value="R3H"/>
    <property type="match status" value="1"/>
</dbReference>
<evidence type="ECO:0000256" key="7">
    <source>
        <dbReference type="ARBA" id="ARBA00023015"/>
    </source>
</evidence>
<evidence type="ECO:0000256" key="6">
    <source>
        <dbReference type="ARBA" id="ARBA00022833"/>
    </source>
</evidence>
<keyword evidence="16" id="KW-1185">Reference proteome</keyword>
<dbReference type="SMART" id="SM00393">
    <property type="entry name" value="R3H"/>
    <property type="match status" value="1"/>
</dbReference>
<protein>
    <submittedName>
        <fullName evidence="15">Transcriptional repressor NF-X1</fullName>
    </submittedName>
</protein>
<feature type="compositionally biased region" description="Low complexity" evidence="11">
    <location>
        <begin position="1171"/>
        <end position="1190"/>
    </location>
</feature>
<feature type="region of interest" description="Disordered" evidence="11">
    <location>
        <begin position="1239"/>
        <end position="1303"/>
    </location>
</feature>
<comment type="caution">
    <text evidence="15">The sequence shown here is derived from an EMBL/GenBank/DDBJ whole genome shotgun (WGS) entry which is preliminary data.</text>
</comment>
<dbReference type="SMART" id="SM00438">
    <property type="entry name" value="ZnF_NFX"/>
    <property type="match status" value="9"/>
</dbReference>
<dbReference type="InterPro" id="IPR001374">
    <property type="entry name" value="R3H_dom"/>
</dbReference>
<dbReference type="PROSITE" id="PS51061">
    <property type="entry name" value="R3H"/>
    <property type="match status" value="1"/>
</dbReference>
<dbReference type="GO" id="GO:0000122">
    <property type="term" value="P:negative regulation of transcription by RNA polymerase II"/>
    <property type="evidence" value="ECO:0007669"/>
    <property type="project" value="TreeGrafter"/>
</dbReference>
<keyword evidence="6" id="KW-0862">Zinc</keyword>
<dbReference type="Pfam" id="PF01424">
    <property type="entry name" value="R3H"/>
    <property type="match status" value="1"/>
</dbReference>
<dbReference type="GO" id="GO:0008270">
    <property type="term" value="F:zinc ion binding"/>
    <property type="evidence" value="ECO:0007669"/>
    <property type="project" value="UniProtKB-KW"/>
</dbReference>
<keyword evidence="8" id="KW-0804">Transcription</keyword>
<keyword evidence="7" id="KW-0805">Transcription regulation</keyword>
<feature type="region of interest" description="Disordered" evidence="11">
    <location>
        <begin position="1171"/>
        <end position="1215"/>
    </location>
</feature>
<dbReference type="Pfam" id="PF01422">
    <property type="entry name" value="zf-NF-X1"/>
    <property type="match status" value="6"/>
</dbReference>
<dbReference type="GO" id="GO:0005634">
    <property type="term" value="C:nucleus"/>
    <property type="evidence" value="ECO:0007669"/>
    <property type="project" value="UniProtKB-SubCell"/>
</dbReference>
<dbReference type="InterPro" id="IPR001841">
    <property type="entry name" value="Znf_RING"/>
</dbReference>
<dbReference type="GO" id="GO:0000981">
    <property type="term" value="F:DNA-binding transcription factor activity, RNA polymerase II-specific"/>
    <property type="evidence" value="ECO:0007669"/>
    <property type="project" value="TreeGrafter"/>
</dbReference>
<feature type="domain" description="R3H" evidence="14">
    <location>
        <begin position="913"/>
        <end position="976"/>
    </location>
</feature>
<proteinExistence type="inferred from homology"/>
<dbReference type="PROSITE" id="PS50089">
    <property type="entry name" value="ZF_RING_2"/>
    <property type="match status" value="1"/>
</dbReference>
<dbReference type="PROSITE" id="PS50016">
    <property type="entry name" value="ZF_PHD_2"/>
    <property type="match status" value="1"/>
</dbReference>
<feature type="compositionally biased region" description="Acidic residues" evidence="11">
    <location>
        <begin position="1239"/>
        <end position="1249"/>
    </location>
</feature>
<dbReference type="OrthoDB" id="6512771at2759"/>
<keyword evidence="4" id="KW-0677">Repeat</keyword>
<keyword evidence="5 10" id="KW-0863">Zinc-finger</keyword>
<dbReference type="Proteomes" id="UP000827284">
    <property type="component" value="Unassembled WGS sequence"/>
</dbReference>
<dbReference type="InterPro" id="IPR019787">
    <property type="entry name" value="Znf_PHD-finger"/>
</dbReference>
<dbReference type="CDD" id="cd06008">
    <property type="entry name" value="NF-X1-zinc-finger"/>
    <property type="match status" value="5"/>
</dbReference>
<reference evidence="15" key="2">
    <citation type="journal article" date="2022" name="Microbiol. Resour. Announc.">
        <title>Whole-Genome Sequence of Entomortierella parvispora E1425, a Mucoromycotan Fungus Associated with Burkholderiaceae-Related Endosymbiotic Bacteria.</title>
        <authorList>
            <person name="Herlambang A."/>
            <person name="Guo Y."/>
            <person name="Takashima Y."/>
            <person name="Narisawa K."/>
            <person name="Ohta H."/>
            <person name="Nishizawa T."/>
        </authorList>
    </citation>
    <scope>NUCLEOTIDE SEQUENCE</scope>
    <source>
        <strain evidence="15">E1425</strain>
    </source>
</reference>
<feature type="compositionally biased region" description="Low complexity" evidence="11">
    <location>
        <begin position="188"/>
        <end position="211"/>
    </location>
</feature>
<evidence type="ECO:0000256" key="10">
    <source>
        <dbReference type="PROSITE-ProRule" id="PRU00175"/>
    </source>
</evidence>
<keyword evidence="9" id="KW-0539">Nucleus</keyword>
<evidence type="ECO:0000259" key="13">
    <source>
        <dbReference type="PROSITE" id="PS50089"/>
    </source>
</evidence>
<evidence type="ECO:0000256" key="9">
    <source>
        <dbReference type="ARBA" id="ARBA00023242"/>
    </source>
</evidence>
<evidence type="ECO:0000259" key="14">
    <source>
        <dbReference type="PROSITE" id="PS51061"/>
    </source>
</evidence>
<feature type="region of interest" description="Disordered" evidence="11">
    <location>
        <begin position="1"/>
        <end position="257"/>
    </location>
</feature>
<keyword evidence="3" id="KW-0479">Metal-binding</keyword>
<feature type="compositionally biased region" description="Low complexity" evidence="11">
    <location>
        <begin position="56"/>
        <end position="66"/>
    </location>
</feature>
<comment type="subcellular location">
    <subcellularLocation>
        <location evidence="1">Nucleus</location>
    </subcellularLocation>
</comment>
<feature type="compositionally biased region" description="Polar residues" evidence="11">
    <location>
        <begin position="1198"/>
        <end position="1213"/>
    </location>
</feature>
<evidence type="ECO:0000313" key="15">
    <source>
        <dbReference type="EMBL" id="GJJ68197.1"/>
    </source>
</evidence>
<evidence type="ECO:0000256" key="1">
    <source>
        <dbReference type="ARBA" id="ARBA00004123"/>
    </source>
</evidence>
<evidence type="ECO:0000256" key="8">
    <source>
        <dbReference type="ARBA" id="ARBA00023163"/>
    </source>
</evidence>
<evidence type="ECO:0000259" key="12">
    <source>
        <dbReference type="PROSITE" id="PS50016"/>
    </source>
</evidence>
<feature type="compositionally biased region" description="Basic and acidic residues" evidence="11">
    <location>
        <begin position="148"/>
        <end position="158"/>
    </location>
</feature>
<dbReference type="EMBL" id="BQFW01000001">
    <property type="protein sequence ID" value="GJJ68197.1"/>
    <property type="molecule type" value="Genomic_DNA"/>
</dbReference>
<dbReference type="PANTHER" id="PTHR12360:SF12">
    <property type="entry name" value="TRANSCRIPTIONAL REPRESSOR NF-X1"/>
    <property type="match status" value="1"/>
</dbReference>
<dbReference type="Gene3D" id="3.30.1370.50">
    <property type="entry name" value="R3H-like domain"/>
    <property type="match status" value="1"/>
</dbReference>
<sequence length="1303" mass="140805">MGDSSLQTSSSSNSNAGATNPTQTSQPAGSSQTGPKLNPAAKDYVPRTPINGSAVNNTPAANNANGRNRRRRNPETAATSSSTADGSQTAAKTSDNNQPNRNRRNRVRPPKQSARIDDDLDDGIVIIMDDPVETPEGQPAGSGQGPDGARRERRDGRDGRRKGKEVVSNSSPKPRNDNARTRPPRNESQTGTSTSARGSGSGSNSNNTNNNKNRRQKDRKGDLGGRTFATNGHNHGHAEVSSSSSQRNPPRNNVPRPAKFVHTVEEDRDLLAALTAGLSNSTYDCMVCWDVIRPAHKIWNCQVCWAAFHLDCLSTWAKKSSEDSGTTQAGWRCPGCQNTQVSIPKEYSCFCGKVNNPDFNRYLTPHSCGELCGRSRDCPHPCNIPCHPGPCPPCGGLGPIQSCHCGNESFQLRCVDTDFSFQTGKSCDKVCGELLGCGKHTCNSVCHAGLCPPCEETQEQKCYCGKHERTARCGDGLPKTTIVDGEEQTGYYQCADVCERMLACGHHKCTKRCHLLDDEPGQCPAMPGAVTTCPCGSKPLDVLLKEPRTSCTDPIPLCGGVCKKELKCGHRCMQKCHLGDCAPCRMTVKVDCRCGATQVQRVCSDMGLYGDELPTCDRPCRGLRACGKHQCTNRCCPAKNQPKTKKGDLAAHEAHICTLVCGKKLQCGVHTCEMLCHKGHCNPCLNASFDELSCACGRTVLYPPIACGTPIPKCRYTCTRQRACGHASLSNHPCHPDSEPCPPCIMLVAKQCMCKKSKMPNVPCYKSNPSCGKICGRRLECGLHTCNKSCHSGECALPPDSCSQPCPKARKSCGHRCGVACHGQEPCPEDQPCQITVPSSCKCGHLTMESACNASAENPWDGKPRVIKCNDYCLIAERNKRVALALDIDETVEKGPRIPDYDEYVLDYASSNMEFTLKMEKQLAEWVADTSKPILYLPPMKGHRRKFVHELAAHYDVTSESVDVEPYRSVTIRRNLNTSVPDLLASQACRQKRTTGMASSGGLEQLRKPSVRDPVNAIYLHDLAFGLTRTELASQLAPVFGNIKYGIRWLTDDDAVLVPHPGSLQMDELEAVLVRLRTGMKAVVAKSNLCERVELCWVNKEGEVVSHTNVGGPQAKRFFNASTGSQLLKKPAAPTVANAFALLDDDERIAAAKRAEEERILKAKEAAGTLSSDAWEEASSSSPSIPVHSHTAGVAASRPSSAQSGSQVDASSETTEDLTKFVVVESGEFTGEVVDDWQELLDDDEEDTSEGSTSVQTQGESGAVGTKEAVSKNSSDDEAVLVEAVEPSDPAEQAEEESTNKSA</sequence>